<proteinExistence type="predicted"/>
<dbReference type="EMBL" id="CP074572">
    <property type="protein sequence ID" value="QVK23088.1"/>
    <property type="molecule type" value="Genomic_DNA"/>
</dbReference>
<accession>A0ABX8DED2</accession>
<keyword evidence="2" id="KW-1185">Reference proteome</keyword>
<dbReference type="RefSeq" id="WP_213681729.1">
    <property type="nucleotide sequence ID" value="NZ_CP074572.1"/>
</dbReference>
<gene>
    <name evidence="1" type="ORF">KHX94_18650</name>
</gene>
<reference evidence="1 2" key="1">
    <citation type="journal article" date="2012" name="Int. J. Syst. Evol. Microbiol.">
        <title>Shewanella dokdonensis sp. nov., isolated from seawater.</title>
        <authorList>
            <person name="Sung H.R."/>
            <person name="Yoon J.H."/>
            <person name="Ghim S.Y."/>
        </authorList>
    </citation>
    <scope>NUCLEOTIDE SEQUENCE [LARGE SCALE GENOMIC DNA]</scope>
    <source>
        <strain evidence="1 2">DSM 23626</strain>
    </source>
</reference>
<protein>
    <submittedName>
        <fullName evidence="1">Uncharacterized protein</fullName>
    </submittedName>
</protein>
<name>A0ABX8DED2_9GAMM</name>
<evidence type="ECO:0000313" key="1">
    <source>
        <dbReference type="EMBL" id="QVK23088.1"/>
    </source>
</evidence>
<sequence>MAFDFLTGSVSDYLSGSSNVQVQTPTLATSPMSTGFFLRPMTFWQGR</sequence>
<dbReference type="Proteomes" id="UP000676428">
    <property type="component" value="Chromosome"/>
</dbReference>
<evidence type="ECO:0000313" key="2">
    <source>
        <dbReference type="Proteomes" id="UP000676428"/>
    </source>
</evidence>
<organism evidence="1 2">
    <name type="scientific">Shewanella dokdonensis</name>
    <dbReference type="NCBI Taxonomy" id="712036"/>
    <lineage>
        <taxon>Bacteria</taxon>
        <taxon>Pseudomonadati</taxon>
        <taxon>Pseudomonadota</taxon>
        <taxon>Gammaproteobacteria</taxon>
        <taxon>Alteromonadales</taxon>
        <taxon>Shewanellaceae</taxon>
        <taxon>Shewanella</taxon>
    </lineage>
</organism>